<evidence type="ECO:0000313" key="2">
    <source>
        <dbReference type="EMBL" id="KAA8897196.1"/>
    </source>
</evidence>
<keyword evidence="3" id="KW-1185">Reference proteome</keyword>
<feature type="compositionally biased region" description="Basic and acidic residues" evidence="1">
    <location>
        <begin position="299"/>
        <end position="309"/>
    </location>
</feature>
<feature type="compositionally biased region" description="Polar residues" evidence="1">
    <location>
        <begin position="414"/>
        <end position="450"/>
    </location>
</feature>
<name>A0A642UDR2_DIURU</name>
<sequence>MSKIQRKRSLRNCPMMKLEFQAAAHFDEAEVSIEIVGQIHEIPDSDFIQVIIAYSFDGNAPLPSITTADGEISHFRIFSQTTKYCTYCRSTVAKLVRRVDKYTTVVIRSLSSFARNVIRDIGEQSVQRETSASNKSSKTSVTQLQIVVRNVTRWAECATPPHQQANNFRPPVAETFEIDYPLLGSQRNPQAVVNVAQQSTSAPPTTSSKRKTPPPTVLTRPSTDAVMEVDADGWTTVSYARNRSSGKGRHSPSPPRRTPSPQRQGGHPHSGRRRSTSPSRRQRSASPPRCQAGTPPSRRQGDSPVEHNIFDFLNPKDQAIFGPDQPQEEGTTAPAPPTSASSPNDAHAMGDNMVVEQPEKVSSPPDRPNDPKTTSSGTTNTFKSSPKTPSPKENAKVTKPKPSKVAKAQVDESLLSNATTQVVSQPTTKSPKHTGSSSESGANTGHNDRL</sequence>
<protein>
    <submittedName>
        <fullName evidence="2">Uncharacterized protein</fullName>
    </submittedName>
</protein>
<feature type="compositionally biased region" description="Basic residues" evidence="1">
    <location>
        <begin position="269"/>
        <end position="283"/>
    </location>
</feature>
<dbReference type="AlphaFoldDB" id="A0A642UDR2"/>
<organism evidence="2 3">
    <name type="scientific">Diutina rugosa</name>
    <name type="common">Yeast</name>
    <name type="synonym">Candida rugosa</name>
    <dbReference type="NCBI Taxonomy" id="5481"/>
    <lineage>
        <taxon>Eukaryota</taxon>
        <taxon>Fungi</taxon>
        <taxon>Dikarya</taxon>
        <taxon>Ascomycota</taxon>
        <taxon>Saccharomycotina</taxon>
        <taxon>Pichiomycetes</taxon>
        <taxon>Debaryomycetaceae</taxon>
        <taxon>Diutina</taxon>
    </lineage>
</organism>
<dbReference type="RefSeq" id="XP_034009853.1">
    <property type="nucleotide sequence ID" value="XM_034158410.1"/>
</dbReference>
<accession>A0A642UDR2</accession>
<proteinExistence type="predicted"/>
<gene>
    <name evidence="2" type="ORF">DIURU_005429</name>
</gene>
<comment type="caution">
    <text evidence="2">The sequence shown here is derived from an EMBL/GenBank/DDBJ whole genome shotgun (WGS) entry which is preliminary data.</text>
</comment>
<feature type="region of interest" description="Disordered" evidence="1">
    <location>
        <begin position="194"/>
        <end position="450"/>
    </location>
</feature>
<evidence type="ECO:0000313" key="3">
    <source>
        <dbReference type="Proteomes" id="UP000449547"/>
    </source>
</evidence>
<dbReference type="EMBL" id="SWFT01000159">
    <property type="protein sequence ID" value="KAA8897196.1"/>
    <property type="molecule type" value="Genomic_DNA"/>
</dbReference>
<dbReference type="GeneID" id="54784080"/>
<dbReference type="Proteomes" id="UP000449547">
    <property type="component" value="Unassembled WGS sequence"/>
</dbReference>
<feature type="compositionally biased region" description="Polar residues" evidence="1">
    <location>
        <begin position="371"/>
        <end position="387"/>
    </location>
</feature>
<reference evidence="2 3" key="1">
    <citation type="submission" date="2019-07" db="EMBL/GenBank/DDBJ databases">
        <title>Genome assembly of two rare yeast pathogens: Diutina rugosa and Trichomonascus ciferrii.</title>
        <authorList>
            <person name="Mixao V."/>
            <person name="Saus E."/>
            <person name="Hansen A."/>
            <person name="Lass-Flor C."/>
            <person name="Gabaldon T."/>
        </authorList>
    </citation>
    <scope>NUCLEOTIDE SEQUENCE [LARGE SCALE GENOMIC DNA]</scope>
    <source>
        <strain evidence="2 3">CBS 613</strain>
    </source>
</reference>
<dbReference type="VEuPathDB" id="FungiDB:DIURU_005429"/>
<evidence type="ECO:0000256" key="1">
    <source>
        <dbReference type="SAM" id="MobiDB-lite"/>
    </source>
</evidence>